<feature type="domain" description="Carboxylesterase type B" evidence="5">
    <location>
        <begin position="56"/>
        <end position="537"/>
    </location>
</feature>
<evidence type="ECO:0000259" key="5">
    <source>
        <dbReference type="Pfam" id="PF00135"/>
    </source>
</evidence>
<dbReference type="EMBL" id="JACAZI010000016">
    <property type="protein sequence ID" value="KAF7343231.1"/>
    <property type="molecule type" value="Genomic_DNA"/>
</dbReference>
<keyword evidence="7" id="KW-1185">Reference proteome</keyword>
<dbReference type="GO" id="GO:0016787">
    <property type="term" value="F:hydrolase activity"/>
    <property type="evidence" value="ECO:0007669"/>
    <property type="project" value="UniProtKB-KW"/>
</dbReference>
<keyword evidence="2 3" id="KW-0378">Hydrolase</keyword>
<accession>A0A8H6XMK0</accession>
<feature type="region of interest" description="Disordered" evidence="4">
    <location>
        <begin position="1"/>
        <end position="33"/>
    </location>
</feature>
<evidence type="ECO:0000256" key="1">
    <source>
        <dbReference type="ARBA" id="ARBA00005964"/>
    </source>
</evidence>
<proteinExistence type="inferred from homology"/>
<feature type="compositionally biased region" description="Basic and acidic residues" evidence="4">
    <location>
        <begin position="14"/>
        <end position="24"/>
    </location>
</feature>
<dbReference type="PANTHER" id="PTHR11559">
    <property type="entry name" value="CARBOXYLESTERASE"/>
    <property type="match status" value="1"/>
</dbReference>
<sequence>MLAKGSPWEESDDERNNDRPEAHPRASPRHHRRPMVPSSAFLFLLLQVAPSIAAQAPTVQLDHATVTGFTNGTLKQFLGIPYVRPPVGPLRLRLPEPIPSYKQNFVATAYGPICPQMQQTLVLPDDVPEIVREEMGSIGAPIPLNQSEDCLTVNVMAPADATPHSKLPVLVWIYGGGFEIGYPSSTDGSVLVNQSIALGSPIVYVSLNYRLNVFGFLASKEVKEAGLGNLGLRDQREAMRWVQRYIGQFGGDPQKVTIWGESAGAISTASHLVTNGGNNEGLFRAAIMDSGAPLWVGDITHGQPYYDFIVQHTGCSRARDTLDCLRKAPFDTLMRATNSTPDLFSYQSLAESFIVRVDGVFLTDNPQQLVKRGSVSKVPFINGVNDDEGTLFSFTALNITTNDQLVDYWQQFFLPNASKAEIESVFALYPEDPAAGSPFDTGDENVLTPQFKRYAAIMGDLVFQGPHRFFLQHRADLQPTWAYLYKRGKATPYLGSFHGTELTNAYGGGDLAAHFIRFVATLNPSSNSSGDVTWPRYTTKSPQKLTFLDGDVPLTITNDDYRVEAISAATDLLLKYPY</sequence>
<dbReference type="SUPFAM" id="SSF53474">
    <property type="entry name" value="alpha/beta-Hydrolases"/>
    <property type="match status" value="1"/>
</dbReference>
<dbReference type="InterPro" id="IPR050309">
    <property type="entry name" value="Type-B_Carboxylest/Lipase"/>
</dbReference>
<dbReference type="EC" id="3.1.1.-" evidence="3"/>
<protein>
    <recommendedName>
        <fullName evidence="3">Carboxylic ester hydrolase</fullName>
        <ecNumber evidence="3">3.1.1.-</ecNumber>
    </recommendedName>
</protein>
<gene>
    <name evidence="6" type="ORF">MVEN_01754500</name>
</gene>
<comment type="caution">
    <text evidence="6">The sequence shown here is derived from an EMBL/GenBank/DDBJ whole genome shotgun (WGS) entry which is preliminary data.</text>
</comment>
<dbReference type="PROSITE" id="PS00122">
    <property type="entry name" value="CARBOXYLESTERASE_B_1"/>
    <property type="match status" value="1"/>
</dbReference>
<dbReference type="Gene3D" id="3.40.50.1820">
    <property type="entry name" value="alpha/beta hydrolase"/>
    <property type="match status" value="1"/>
</dbReference>
<organism evidence="6 7">
    <name type="scientific">Mycena venus</name>
    <dbReference type="NCBI Taxonomy" id="2733690"/>
    <lineage>
        <taxon>Eukaryota</taxon>
        <taxon>Fungi</taxon>
        <taxon>Dikarya</taxon>
        <taxon>Basidiomycota</taxon>
        <taxon>Agaricomycotina</taxon>
        <taxon>Agaricomycetes</taxon>
        <taxon>Agaricomycetidae</taxon>
        <taxon>Agaricales</taxon>
        <taxon>Marasmiineae</taxon>
        <taxon>Mycenaceae</taxon>
        <taxon>Mycena</taxon>
    </lineage>
</organism>
<dbReference type="InterPro" id="IPR029058">
    <property type="entry name" value="AB_hydrolase_fold"/>
</dbReference>
<reference evidence="6" key="1">
    <citation type="submission" date="2020-05" db="EMBL/GenBank/DDBJ databases">
        <title>Mycena genomes resolve the evolution of fungal bioluminescence.</title>
        <authorList>
            <person name="Tsai I.J."/>
        </authorList>
    </citation>
    <scope>NUCLEOTIDE SEQUENCE</scope>
    <source>
        <strain evidence="6">CCC161011</strain>
    </source>
</reference>
<dbReference type="InterPro" id="IPR002018">
    <property type="entry name" value="CarbesteraseB"/>
</dbReference>
<evidence type="ECO:0000256" key="4">
    <source>
        <dbReference type="SAM" id="MobiDB-lite"/>
    </source>
</evidence>
<dbReference type="Pfam" id="PF00135">
    <property type="entry name" value="COesterase"/>
    <property type="match status" value="1"/>
</dbReference>
<evidence type="ECO:0000313" key="7">
    <source>
        <dbReference type="Proteomes" id="UP000620124"/>
    </source>
</evidence>
<comment type="similarity">
    <text evidence="1 3">Belongs to the type-B carboxylesterase/lipase family.</text>
</comment>
<dbReference type="InterPro" id="IPR019826">
    <property type="entry name" value="Carboxylesterase_B_AS"/>
</dbReference>
<dbReference type="OrthoDB" id="408631at2759"/>
<evidence type="ECO:0000256" key="3">
    <source>
        <dbReference type="RuleBase" id="RU361235"/>
    </source>
</evidence>
<dbReference type="AlphaFoldDB" id="A0A8H6XMK0"/>
<name>A0A8H6XMK0_9AGAR</name>
<evidence type="ECO:0000313" key="6">
    <source>
        <dbReference type="EMBL" id="KAF7343231.1"/>
    </source>
</evidence>
<dbReference type="Proteomes" id="UP000620124">
    <property type="component" value="Unassembled WGS sequence"/>
</dbReference>
<evidence type="ECO:0000256" key="2">
    <source>
        <dbReference type="ARBA" id="ARBA00022801"/>
    </source>
</evidence>